<protein>
    <submittedName>
        <fullName evidence="2">Uncharacterized protein</fullName>
    </submittedName>
</protein>
<reference evidence="3" key="1">
    <citation type="journal article" date="2019" name="Int. J. Syst. Evol. Microbiol.">
        <title>The Global Catalogue of Microorganisms (GCM) 10K type strain sequencing project: providing services to taxonomists for standard genome sequencing and annotation.</title>
        <authorList>
            <consortium name="The Broad Institute Genomics Platform"/>
            <consortium name="The Broad Institute Genome Sequencing Center for Infectious Disease"/>
            <person name="Wu L."/>
            <person name="Ma J."/>
        </authorList>
    </citation>
    <scope>NUCLEOTIDE SEQUENCE [LARGE SCALE GENOMIC DNA]</scope>
    <source>
        <strain evidence="3">JCM 14919</strain>
    </source>
</reference>
<keyword evidence="3" id="KW-1185">Reference proteome</keyword>
<proteinExistence type="predicted"/>
<accession>A0ABP5MYN5</accession>
<evidence type="ECO:0000313" key="2">
    <source>
        <dbReference type="EMBL" id="GAA2189224.1"/>
    </source>
</evidence>
<dbReference type="EMBL" id="BAAAOP010000009">
    <property type="protein sequence ID" value="GAA2189224.1"/>
    <property type="molecule type" value="Genomic_DNA"/>
</dbReference>
<evidence type="ECO:0000313" key="3">
    <source>
        <dbReference type="Proteomes" id="UP001501084"/>
    </source>
</evidence>
<feature type="compositionally biased region" description="Basic and acidic residues" evidence="1">
    <location>
        <begin position="17"/>
        <end position="26"/>
    </location>
</feature>
<comment type="caution">
    <text evidence="2">The sequence shown here is derived from an EMBL/GenBank/DDBJ whole genome shotgun (WGS) entry which is preliminary data.</text>
</comment>
<gene>
    <name evidence="2" type="ORF">GCM10009786_21550</name>
</gene>
<evidence type="ECO:0000256" key="1">
    <source>
        <dbReference type="SAM" id="MobiDB-lite"/>
    </source>
</evidence>
<organism evidence="2 3">
    <name type="scientific">Leucobacter alluvii</name>
    <dbReference type="NCBI Taxonomy" id="340321"/>
    <lineage>
        <taxon>Bacteria</taxon>
        <taxon>Bacillati</taxon>
        <taxon>Actinomycetota</taxon>
        <taxon>Actinomycetes</taxon>
        <taxon>Micrococcales</taxon>
        <taxon>Microbacteriaceae</taxon>
        <taxon>Leucobacter</taxon>
    </lineage>
</organism>
<name>A0ABP5MYN5_9MICO</name>
<dbReference type="Proteomes" id="UP001501084">
    <property type="component" value="Unassembled WGS sequence"/>
</dbReference>
<sequence>MRHMDPPAGRRGAGAQRRADEMEKLMAPDGSPGFQPFVIALFDDIDPEGATVLYGDDPGLWEWLTRAESFPPGSEYVELPIPGTDERAHVTIWAPSTDKAQHLTRLPGTRRPHPSLIELELGRTDEFEFHAKYARLLRAIPSERVFESRW</sequence>
<feature type="region of interest" description="Disordered" evidence="1">
    <location>
        <begin position="1"/>
        <end position="30"/>
    </location>
</feature>